<feature type="chain" id="PRO_5004215585" description="Lipoprotein" evidence="1">
    <location>
        <begin position="31"/>
        <end position="163"/>
    </location>
</feature>
<dbReference type="OrthoDB" id="6892534at2"/>
<feature type="signal peptide" evidence="1">
    <location>
        <begin position="1"/>
        <end position="30"/>
    </location>
</feature>
<evidence type="ECO:0000313" key="2">
    <source>
        <dbReference type="EMBL" id="ABC31557.1"/>
    </source>
</evidence>
<evidence type="ECO:0008006" key="4">
    <source>
        <dbReference type="Google" id="ProtNLM"/>
    </source>
</evidence>
<dbReference type="EMBL" id="CP000155">
    <property type="protein sequence ID" value="ABC31557.1"/>
    <property type="molecule type" value="Genomic_DNA"/>
</dbReference>
<protein>
    <recommendedName>
        <fullName evidence="4">Lipoprotein</fullName>
    </recommendedName>
</protein>
<evidence type="ECO:0000256" key="1">
    <source>
        <dbReference type="SAM" id="SignalP"/>
    </source>
</evidence>
<gene>
    <name evidence="2" type="ordered locus">HCH_04866</name>
</gene>
<accession>Q2SCR7</accession>
<evidence type="ECO:0000313" key="3">
    <source>
        <dbReference type="Proteomes" id="UP000000238"/>
    </source>
</evidence>
<name>Q2SCR7_HAHCH</name>
<dbReference type="PROSITE" id="PS51257">
    <property type="entry name" value="PROKAR_LIPOPROTEIN"/>
    <property type="match status" value="1"/>
</dbReference>
<reference evidence="2 3" key="1">
    <citation type="journal article" date="2005" name="Nucleic Acids Res.">
        <title>Genomic blueprint of Hahella chejuensis, a marine microbe producing an algicidal agent.</title>
        <authorList>
            <person name="Jeong H."/>
            <person name="Yim J.H."/>
            <person name="Lee C."/>
            <person name="Choi S.-H."/>
            <person name="Park Y.K."/>
            <person name="Yoon S.H."/>
            <person name="Hur C.-G."/>
            <person name="Kang H.-Y."/>
            <person name="Kim D."/>
            <person name="Lee H.H."/>
            <person name="Park K.H."/>
            <person name="Park S.-H."/>
            <person name="Park H.-S."/>
            <person name="Lee H.K."/>
            <person name="Oh T.K."/>
            <person name="Kim J.F."/>
        </authorList>
    </citation>
    <scope>NUCLEOTIDE SEQUENCE [LARGE SCALE GENOMIC DNA]</scope>
    <source>
        <strain evidence="2 3">KCTC 2396</strain>
    </source>
</reference>
<dbReference type="RefSeq" id="WP_011398622.1">
    <property type="nucleotide sequence ID" value="NC_007645.1"/>
</dbReference>
<proteinExistence type="predicted"/>
<dbReference type="KEGG" id="hch:HCH_04866"/>
<dbReference type="HOGENOM" id="CLU_1624813_0_0_6"/>
<dbReference type="AlphaFoldDB" id="Q2SCR7"/>
<dbReference type="eggNOG" id="ENOG50343FZ">
    <property type="taxonomic scope" value="Bacteria"/>
</dbReference>
<keyword evidence="1" id="KW-0732">Signal</keyword>
<organism evidence="2 3">
    <name type="scientific">Hahella chejuensis (strain KCTC 2396)</name>
    <dbReference type="NCBI Taxonomy" id="349521"/>
    <lineage>
        <taxon>Bacteria</taxon>
        <taxon>Pseudomonadati</taxon>
        <taxon>Pseudomonadota</taxon>
        <taxon>Gammaproteobacteria</taxon>
        <taxon>Oceanospirillales</taxon>
        <taxon>Hahellaceae</taxon>
        <taxon>Hahella</taxon>
    </lineage>
</organism>
<dbReference type="Proteomes" id="UP000000238">
    <property type="component" value="Chromosome"/>
</dbReference>
<keyword evidence="3" id="KW-1185">Reference proteome</keyword>
<sequence length="163" mass="18257">MRHITPFCRKLGHFLAPFAATAILSGCAQASPANTGKPLPGLEAQAPGVYRELREIKGHFNGGQWNEDVDKWQGKKHQVMQVLGAKVASERLNATHTQELMGAPDRTLKPGDEHFDTVLRMTEWKGKPQGSLWVYDWRGAHDQLVFAFDGEKLTASGWLYSWE</sequence>